<accession>A0A011Q9R0</accession>
<dbReference type="eggNOG" id="ENOG5033BMZ">
    <property type="taxonomic scope" value="Bacteria"/>
</dbReference>
<sequence length="64" mass="6685">MEVSAIAALATELSQTRNAGAVQLAVLRKAMAIQEENAQQLIDAASQVVSNNPPHLGNRVDTSA</sequence>
<dbReference type="AlphaFoldDB" id="A0A011Q9R0"/>
<gene>
    <name evidence="1" type="ORF">AW11_03298</name>
</gene>
<comment type="caution">
    <text evidence="1">The sequence shown here is derived from an EMBL/GenBank/DDBJ whole genome shotgun (WGS) entry which is preliminary data.</text>
</comment>
<keyword evidence="2" id="KW-1185">Reference proteome</keyword>
<dbReference type="Proteomes" id="UP000022141">
    <property type="component" value="Unassembled WGS sequence"/>
</dbReference>
<reference evidence="1" key="1">
    <citation type="submission" date="2014-02" db="EMBL/GenBank/DDBJ databases">
        <title>Expanding our view of genomic diversity in Candidatus Accumulibacter clades.</title>
        <authorList>
            <person name="Skennerton C.T."/>
            <person name="Barr J.J."/>
            <person name="Slater F.R."/>
            <person name="Bond P.L."/>
            <person name="Tyson G.W."/>
        </authorList>
    </citation>
    <scope>NUCLEOTIDE SEQUENCE [LARGE SCALE GENOMIC DNA]</scope>
</reference>
<protein>
    <recommendedName>
        <fullName evidence="3">Motility protein</fullName>
    </recommendedName>
</protein>
<evidence type="ECO:0008006" key="3">
    <source>
        <dbReference type="Google" id="ProtNLM"/>
    </source>
</evidence>
<name>A0A011Q9R0_ACCRE</name>
<proteinExistence type="predicted"/>
<dbReference type="EMBL" id="JEMY01000048">
    <property type="protein sequence ID" value="EXI85885.1"/>
    <property type="molecule type" value="Genomic_DNA"/>
</dbReference>
<dbReference type="InterPro" id="IPR025906">
    <property type="entry name" value="YjfB_motility"/>
</dbReference>
<evidence type="ECO:0000313" key="1">
    <source>
        <dbReference type="EMBL" id="EXI85885.1"/>
    </source>
</evidence>
<dbReference type="Pfam" id="PF14070">
    <property type="entry name" value="YjfB_motility"/>
    <property type="match status" value="1"/>
</dbReference>
<organism evidence="1 2">
    <name type="scientific">Accumulibacter regalis</name>
    <dbReference type="NCBI Taxonomy" id="522306"/>
    <lineage>
        <taxon>Bacteria</taxon>
        <taxon>Pseudomonadati</taxon>
        <taxon>Pseudomonadota</taxon>
        <taxon>Betaproteobacteria</taxon>
        <taxon>Candidatus Accumulibacter</taxon>
    </lineage>
</organism>
<evidence type="ECO:0000313" key="2">
    <source>
        <dbReference type="Proteomes" id="UP000022141"/>
    </source>
</evidence>